<proteinExistence type="inferred from homology"/>
<name>A0ABY6D0Q5_9BACT</name>
<evidence type="ECO:0000313" key="4">
    <source>
        <dbReference type="EMBL" id="UXX79736.1"/>
    </source>
</evidence>
<sequence length="342" mass="39291">MNKSLSITLIFDWARPLVNFSLFDIGSKRGYYAADEAQQFRAWYQQYAYPALTQITENTTPVSLYCSGTFIDMLSAFDAAMVKTLKTAIKKGHIELLGGTYHHSLSSLYDRAHFQREVHWHKQLIQKKLGTSPSRFFNTSNIYYNDLAPILQELGYNSSFTGAIDWYLSEHKSERIFSAKSETSFDLLLITSDQGQSLFQNDEIQHHFLQLAPDELMAIGGWSELIRKTKNKATIYSLKTQIDQVEKKPIYNVRQPISGTYDYRPLDSLNTHPLQISWLKQLNELSTAMAVQSEEIQKLWSGLSAANILEKLNPNAGHEDTSYNTYQTLINIFSNLQFRLRQ</sequence>
<dbReference type="Pfam" id="PF03065">
    <property type="entry name" value="Glyco_hydro_57"/>
    <property type="match status" value="1"/>
</dbReference>
<keyword evidence="5" id="KW-1185">Reference proteome</keyword>
<dbReference type="RefSeq" id="WP_263051467.1">
    <property type="nucleotide sequence ID" value="NZ_CP106735.1"/>
</dbReference>
<dbReference type="EMBL" id="CP106735">
    <property type="protein sequence ID" value="UXX79736.1"/>
    <property type="molecule type" value="Genomic_DNA"/>
</dbReference>
<dbReference type="InterPro" id="IPR011330">
    <property type="entry name" value="Glyco_hydro/deAcase_b/a-brl"/>
</dbReference>
<reference evidence="4" key="1">
    <citation type="submission" date="2022-10" db="EMBL/GenBank/DDBJ databases">
        <title>Comparative genomics and taxonomic characterization of three novel marine species of genus Reichenbachiella exhibiting antioxidant and polysaccharide degradation activities.</title>
        <authorList>
            <person name="Muhammad N."/>
            <person name="Lee Y.-J."/>
            <person name="Ko J."/>
            <person name="Kim S.-G."/>
        </authorList>
    </citation>
    <scope>NUCLEOTIDE SEQUENCE</scope>
    <source>
        <strain evidence="4">Wsw4-B4</strain>
    </source>
</reference>
<dbReference type="Proteomes" id="UP001062165">
    <property type="component" value="Chromosome"/>
</dbReference>
<dbReference type="InterPro" id="IPR004300">
    <property type="entry name" value="Glyco_hydro_57_N"/>
</dbReference>
<keyword evidence="2" id="KW-0119">Carbohydrate metabolism</keyword>
<comment type="similarity">
    <text evidence="1">Belongs to the glycosyl hydrolase 57 family.</text>
</comment>
<organism evidence="4 5">
    <name type="scientific">Reichenbachiella carrageenanivorans</name>
    <dbReference type="NCBI Taxonomy" id="2979869"/>
    <lineage>
        <taxon>Bacteria</taxon>
        <taxon>Pseudomonadati</taxon>
        <taxon>Bacteroidota</taxon>
        <taxon>Cytophagia</taxon>
        <taxon>Cytophagales</taxon>
        <taxon>Reichenbachiellaceae</taxon>
        <taxon>Reichenbachiella</taxon>
    </lineage>
</organism>
<evidence type="ECO:0000313" key="5">
    <source>
        <dbReference type="Proteomes" id="UP001062165"/>
    </source>
</evidence>
<dbReference type="SUPFAM" id="SSF88713">
    <property type="entry name" value="Glycoside hydrolase/deacetylase"/>
    <property type="match status" value="1"/>
</dbReference>
<evidence type="ECO:0000256" key="2">
    <source>
        <dbReference type="ARBA" id="ARBA00023277"/>
    </source>
</evidence>
<gene>
    <name evidence="4" type="ORF">N7E81_01250</name>
</gene>
<accession>A0ABY6D0Q5</accession>
<feature type="domain" description="Glycoside hydrolase family 57 N-terminal" evidence="3">
    <location>
        <begin position="56"/>
        <end position="188"/>
    </location>
</feature>
<evidence type="ECO:0000256" key="1">
    <source>
        <dbReference type="ARBA" id="ARBA00006821"/>
    </source>
</evidence>
<dbReference type="Gene3D" id="3.20.110.20">
    <property type="match status" value="1"/>
</dbReference>
<evidence type="ECO:0000259" key="3">
    <source>
        <dbReference type="Pfam" id="PF03065"/>
    </source>
</evidence>
<protein>
    <recommendedName>
        <fullName evidence="3">Glycoside hydrolase family 57 N-terminal domain-containing protein</fullName>
    </recommendedName>
</protein>